<proteinExistence type="predicted"/>
<dbReference type="AlphaFoldDB" id="A0AB39ZJN8"/>
<keyword evidence="4" id="KW-1185">Reference proteome</keyword>
<evidence type="ECO:0000259" key="3">
    <source>
        <dbReference type="PROSITE" id="PS50850"/>
    </source>
</evidence>
<feature type="transmembrane region" description="Helical" evidence="2">
    <location>
        <begin position="345"/>
        <end position="364"/>
    </location>
</feature>
<feature type="transmembrane region" description="Helical" evidence="2">
    <location>
        <begin position="500"/>
        <end position="525"/>
    </location>
</feature>
<name>A0AB39ZJN8_DROSZ</name>
<feature type="transmembrane region" description="Helical" evidence="2">
    <location>
        <begin position="168"/>
        <end position="192"/>
    </location>
</feature>
<feature type="transmembrane region" description="Helical" evidence="2">
    <location>
        <begin position="16"/>
        <end position="35"/>
    </location>
</feature>
<dbReference type="GO" id="GO:0008028">
    <property type="term" value="F:monocarboxylic acid transmembrane transporter activity"/>
    <property type="evidence" value="ECO:0007669"/>
    <property type="project" value="TreeGrafter"/>
</dbReference>
<evidence type="ECO:0000313" key="4">
    <source>
        <dbReference type="Proteomes" id="UP001652628"/>
    </source>
</evidence>
<feature type="domain" description="Major facilitator superfamily (MFS) profile" evidence="3">
    <location>
        <begin position="16"/>
        <end position="532"/>
    </location>
</feature>
<dbReference type="InterPro" id="IPR011701">
    <property type="entry name" value="MFS"/>
</dbReference>
<dbReference type="InterPro" id="IPR020846">
    <property type="entry name" value="MFS_dom"/>
</dbReference>
<dbReference type="Proteomes" id="UP001652628">
    <property type="component" value="Chromosome X"/>
</dbReference>
<feature type="transmembrane region" description="Helical" evidence="2">
    <location>
        <begin position="142"/>
        <end position="162"/>
    </location>
</feature>
<dbReference type="PROSITE" id="PS50850">
    <property type="entry name" value="MFS"/>
    <property type="match status" value="1"/>
</dbReference>
<dbReference type="InterPro" id="IPR050327">
    <property type="entry name" value="Proton-linked_MCT"/>
</dbReference>
<evidence type="ECO:0000313" key="5">
    <source>
        <dbReference type="RefSeq" id="XP_016937150.3"/>
    </source>
</evidence>
<dbReference type="PANTHER" id="PTHR11360:SF309">
    <property type="entry name" value="MONOCARBOXYLATE TRANSPORTER 7-LIKE PROTEIN"/>
    <property type="match status" value="1"/>
</dbReference>
<keyword evidence="2" id="KW-0472">Membrane</keyword>
<feature type="transmembrane region" description="Helical" evidence="2">
    <location>
        <begin position="472"/>
        <end position="494"/>
    </location>
</feature>
<evidence type="ECO:0000256" key="1">
    <source>
        <dbReference type="ARBA" id="ARBA00004141"/>
    </source>
</evidence>
<gene>
    <name evidence="5" type="primary">LOC108015288</name>
</gene>
<feature type="transmembrane region" description="Helical" evidence="2">
    <location>
        <begin position="86"/>
        <end position="104"/>
    </location>
</feature>
<comment type="subcellular location">
    <subcellularLocation>
        <location evidence="1">Membrane</location>
        <topology evidence="1">Multi-pass membrane protein</topology>
    </subcellularLocation>
</comment>
<sequence>MKKSKTYTLEAPDGGWGILVCIGMALPFTSALAALPSFGLVFGDFLKSIGAETSAMAIITSAFFSSMSFAGLFSGSLFQRFGMRQVGVTGGILYFVGTGLQLFATSTFHLLIAFSLIQGFAFGLMVPTCYTTFNHYFVKNRVLWMSFAQTLIGLGAMLYPIVMQKLMHWYGFRGCLLILTGLNAHAILGMLVMHPVEWHMRRVPIEEEEQELKELKDQHQPVKPTVVVRVQPETPLKAPKEEPNFHAGDPSSQRLSHAEEHMLRVHSSRASSITSLGNWSGPVVVSDASPQMMHSLQASRRQSMVVGGAVGGAAGGSVTQDDAPKKGWVRTIVDFLDLTLLKKPIYVNIVLGITFALYSDITFFTMQPVYLFELGYSRPDTATIIAIGAAADLSSRIFLAITAVCIQVPSRYIYLAGAVLTVFARFVFNGITEFTGMAYITAVIGFLRTWLHVPLPLVFADYLSKERFATGYGLFMFTQGNAMFLIGPIVGIIRDKTKDYILVFHILNGFMILCAVPWVIEVLIVKFRRRNKIERNNVDHEEVENQGRSAMVH</sequence>
<dbReference type="SUPFAM" id="SSF103473">
    <property type="entry name" value="MFS general substrate transporter"/>
    <property type="match status" value="1"/>
</dbReference>
<evidence type="ECO:0000256" key="2">
    <source>
        <dbReference type="SAM" id="Phobius"/>
    </source>
</evidence>
<protein>
    <submittedName>
        <fullName evidence="5">Monocarboxylate transporter 7</fullName>
    </submittedName>
</protein>
<dbReference type="CDD" id="cd17352">
    <property type="entry name" value="MFS_MCT_SLC16"/>
    <property type="match status" value="1"/>
</dbReference>
<dbReference type="Pfam" id="PF07690">
    <property type="entry name" value="MFS_1"/>
    <property type="match status" value="1"/>
</dbReference>
<dbReference type="RefSeq" id="XP_016937150.3">
    <property type="nucleotide sequence ID" value="XM_017081661.4"/>
</dbReference>
<dbReference type="Gene3D" id="1.20.1250.20">
    <property type="entry name" value="MFS general substrate transporter like domains"/>
    <property type="match status" value="1"/>
</dbReference>
<dbReference type="GeneID" id="108015288"/>
<feature type="transmembrane region" description="Helical" evidence="2">
    <location>
        <begin position="384"/>
        <end position="405"/>
    </location>
</feature>
<feature type="transmembrane region" description="Helical" evidence="2">
    <location>
        <begin position="437"/>
        <end position="460"/>
    </location>
</feature>
<reference evidence="5" key="1">
    <citation type="submission" date="2025-08" db="UniProtKB">
        <authorList>
            <consortium name="RefSeq"/>
        </authorList>
    </citation>
    <scope>IDENTIFICATION</scope>
</reference>
<dbReference type="InterPro" id="IPR036259">
    <property type="entry name" value="MFS_trans_sf"/>
</dbReference>
<feature type="transmembrane region" description="Helical" evidence="2">
    <location>
        <begin position="110"/>
        <end position="130"/>
    </location>
</feature>
<accession>A0AB39ZJN8</accession>
<feature type="transmembrane region" description="Helical" evidence="2">
    <location>
        <begin position="55"/>
        <end position="74"/>
    </location>
</feature>
<dbReference type="GO" id="GO:0016020">
    <property type="term" value="C:membrane"/>
    <property type="evidence" value="ECO:0007669"/>
    <property type="project" value="UniProtKB-SubCell"/>
</dbReference>
<feature type="transmembrane region" description="Helical" evidence="2">
    <location>
        <begin position="412"/>
        <end position="431"/>
    </location>
</feature>
<keyword evidence="2" id="KW-1133">Transmembrane helix</keyword>
<keyword evidence="2" id="KW-0812">Transmembrane</keyword>
<dbReference type="PANTHER" id="PTHR11360">
    <property type="entry name" value="MONOCARBOXYLATE TRANSPORTER"/>
    <property type="match status" value="1"/>
</dbReference>
<organism evidence="4 5">
    <name type="scientific">Drosophila suzukii</name>
    <name type="common">Spotted-wing drosophila fruit fly</name>
    <dbReference type="NCBI Taxonomy" id="28584"/>
    <lineage>
        <taxon>Eukaryota</taxon>
        <taxon>Metazoa</taxon>
        <taxon>Ecdysozoa</taxon>
        <taxon>Arthropoda</taxon>
        <taxon>Hexapoda</taxon>
        <taxon>Insecta</taxon>
        <taxon>Pterygota</taxon>
        <taxon>Neoptera</taxon>
        <taxon>Endopterygota</taxon>
        <taxon>Diptera</taxon>
        <taxon>Brachycera</taxon>
        <taxon>Muscomorpha</taxon>
        <taxon>Ephydroidea</taxon>
        <taxon>Drosophilidae</taxon>
        <taxon>Drosophila</taxon>
        <taxon>Sophophora</taxon>
    </lineage>
</organism>